<keyword evidence="4" id="KW-0804">Transcription</keyword>
<evidence type="ECO:0000259" key="5">
    <source>
        <dbReference type="Pfam" id="PF04539"/>
    </source>
</evidence>
<dbReference type="Gene3D" id="1.10.1740.10">
    <property type="match status" value="1"/>
</dbReference>
<evidence type="ECO:0000256" key="2">
    <source>
        <dbReference type="ARBA" id="ARBA00023082"/>
    </source>
</evidence>
<dbReference type="InterPro" id="IPR013324">
    <property type="entry name" value="RNA_pol_sigma_r3/r4-like"/>
</dbReference>
<dbReference type="PANTHER" id="PTHR30385:SF7">
    <property type="entry name" value="RNA POLYMERASE SIGMA FACTOR FLIA"/>
    <property type="match status" value="1"/>
</dbReference>
<dbReference type="InterPro" id="IPR012845">
    <property type="entry name" value="RNA_pol_sigma_FliA_WhiG"/>
</dbReference>
<dbReference type="SUPFAM" id="SSF88946">
    <property type="entry name" value="Sigma2 domain of RNA polymerase sigma factors"/>
    <property type="match status" value="1"/>
</dbReference>
<dbReference type="InterPro" id="IPR014284">
    <property type="entry name" value="RNA_pol_sigma-70_dom"/>
</dbReference>
<dbReference type="CDD" id="cd06171">
    <property type="entry name" value="Sigma70_r4"/>
    <property type="match status" value="1"/>
</dbReference>
<dbReference type="Gene3D" id="1.20.140.160">
    <property type="match status" value="1"/>
</dbReference>
<dbReference type="SUPFAM" id="SSF88659">
    <property type="entry name" value="Sigma3 and sigma4 domains of RNA polymerase sigma factors"/>
    <property type="match status" value="2"/>
</dbReference>
<evidence type="ECO:0000259" key="7">
    <source>
        <dbReference type="Pfam" id="PF04545"/>
    </source>
</evidence>
<dbReference type="InterPro" id="IPR007627">
    <property type="entry name" value="RNA_pol_sigma70_r2"/>
</dbReference>
<evidence type="ECO:0000256" key="3">
    <source>
        <dbReference type="ARBA" id="ARBA00023125"/>
    </source>
</evidence>
<evidence type="ECO:0000313" key="8">
    <source>
        <dbReference type="EMBL" id="GHC04972.1"/>
    </source>
</evidence>
<feature type="domain" description="RNA polymerase sigma-70 region 3" evidence="5">
    <location>
        <begin position="104"/>
        <end position="174"/>
    </location>
</feature>
<dbReference type="Pfam" id="PF04545">
    <property type="entry name" value="Sigma70_r4"/>
    <property type="match status" value="1"/>
</dbReference>
<keyword evidence="9" id="KW-1185">Reference proteome</keyword>
<reference evidence="8" key="1">
    <citation type="journal article" date="2014" name="Int. J. Syst. Evol. Microbiol.">
        <title>Complete genome sequence of Corynebacterium casei LMG S-19264T (=DSM 44701T), isolated from a smear-ripened cheese.</title>
        <authorList>
            <consortium name="US DOE Joint Genome Institute (JGI-PGF)"/>
            <person name="Walter F."/>
            <person name="Albersmeier A."/>
            <person name="Kalinowski J."/>
            <person name="Ruckert C."/>
        </authorList>
    </citation>
    <scope>NUCLEOTIDE SEQUENCE</scope>
    <source>
        <strain evidence="8">KCTC 12870</strain>
    </source>
</reference>
<name>A0A8J3GDB0_9BACT</name>
<evidence type="ECO:0000256" key="4">
    <source>
        <dbReference type="ARBA" id="ARBA00023163"/>
    </source>
</evidence>
<keyword evidence="3" id="KW-0238">DNA-binding</keyword>
<dbReference type="Proteomes" id="UP000642829">
    <property type="component" value="Unassembled WGS sequence"/>
</dbReference>
<dbReference type="InterPro" id="IPR000943">
    <property type="entry name" value="RNA_pol_sigma70"/>
</dbReference>
<dbReference type="NCBIfam" id="NF005413">
    <property type="entry name" value="PRK06986.1"/>
    <property type="match status" value="1"/>
</dbReference>
<dbReference type="InterPro" id="IPR013325">
    <property type="entry name" value="RNA_pol_sigma_r2"/>
</dbReference>
<feature type="domain" description="RNA polymerase sigma-70 region 2" evidence="6">
    <location>
        <begin position="23"/>
        <end position="92"/>
    </location>
</feature>
<comment type="caution">
    <text evidence="8">The sequence shown here is derived from an EMBL/GenBank/DDBJ whole genome shotgun (WGS) entry which is preliminary data.</text>
</comment>
<dbReference type="Pfam" id="PF04539">
    <property type="entry name" value="Sigma70_r3"/>
    <property type="match status" value="1"/>
</dbReference>
<evidence type="ECO:0000313" key="9">
    <source>
        <dbReference type="Proteomes" id="UP000642829"/>
    </source>
</evidence>
<dbReference type="InterPro" id="IPR007624">
    <property type="entry name" value="RNA_pol_sigma70_r3"/>
</dbReference>
<organism evidence="8 9">
    <name type="scientific">Cerasicoccus arenae</name>
    <dbReference type="NCBI Taxonomy" id="424488"/>
    <lineage>
        <taxon>Bacteria</taxon>
        <taxon>Pseudomonadati</taxon>
        <taxon>Verrucomicrobiota</taxon>
        <taxon>Opitutia</taxon>
        <taxon>Puniceicoccales</taxon>
        <taxon>Cerasicoccaceae</taxon>
        <taxon>Cerasicoccus</taxon>
    </lineage>
</organism>
<dbReference type="GO" id="GO:0003677">
    <property type="term" value="F:DNA binding"/>
    <property type="evidence" value="ECO:0007669"/>
    <property type="project" value="UniProtKB-KW"/>
</dbReference>
<keyword evidence="1" id="KW-0805">Transcription regulation</keyword>
<dbReference type="NCBIfam" id="TIGR02937">
    <property type="entry name" value="sigma70-ECF"/>
    <property type="match status" value="1"/>
</dbReference>
<dbReference type="NCBIfam" id="TIGR02479">
    <property type="entry name" value="FliA_WhiG"/>
    <property type="match status" value="1"/>
</dbReference>
<dbReference type="AlphaFoldDB" id="A0A8J3GDB0"/>
<dbReference type="RefSeq" id="WP_189515136.1">
    <property type="nucleotide sequence ID" value="NZ_BMXG01000013.1"/>
</dbReference>
<dbReference type="EMBL" id="BMXG01000013">
    <property type="protein sequence ID" value="GHC04972.1"/>
    <property type="molecule type" value="Genomic_DNA"/>
</dbReference>
<feature type="domain" description="RNA polymerase sigma-70 region 4" evidence="7">
    <location>
        <begin position="196"/>
        <end position="243"/>
    </location>
</feature>
<dbReference type="GO" id="GO:0003899">
    <property type="term" value="F:DNA-directed RNA polymerase activity"/>
    <property type="evidence" value="ECO:0007669"/>
    <property type="project" value="InterPro"/>
</dbReference>
<accession>A0A8J3GDB0</accession>
<evidence type="ECO:0000256" key="1">
    <source>
        <dbReference type="ARBA" id="ARBA00023015"/>
    </source>
</evidence>
<protein>
    <submittedName>
        <fullName evidence="8">RNA polymerase sigma factor FliA</fullName>
    </submittedName>
</protein>
<keyword evidence="2" id="KW-0731">Sigma factor</keyword>
<proteinExistence type="predicted"/>
<dbReference type="Pfam" id="PF04542">
    <property type="entry name" value="Sigma70_r2"/>
    <property type="match status" value="1"/>
</dbReference>
<dbReference type="PANTHER" id="PTHR30385">
    <property type="entry name" value="SIGMA FACTOR F FLAGELLAR"/>
    <property type="match status" value="1"/>
</dbReference>
<evidence type="ECO:0000259" key="6">
    <source>
        <dbReference type="Pfam" id="PF04542"/>
    </source>
</evidence>
<dbReference type="InterPro" id="IPR007630">
    <property type="entry name" value="RNA_pol_sigma70_r4"/>
</dbReference>
<dbReference type="GO" id="GO:0006352">
    <property type="term" value="P:DNA-templated transcription initiation"/>
    <property type="evidence" value="ECO:0007669"/>
    <property type="project" value="InterPro"/>
</dbReference>
<dbReference type="GO" id="GO:0016987">
    <property type="term" value="F:sigma factor activity"/>
    <property type="evidence" value="ECO:0007669"/>
    <property type="project" value="UniProtKB-KW"/>
</dbReference>
<dbReference type="PIRSF" id="PIRSF000770">
    <property type="entry name" value="RNA_pol_sigma-SigE/K"/>
    <property type="match status" value="1"/>
</dbReference>
<reference evidence="8" key="2">
    <citation type="submission" date="2020-09" db="EMBL/GenBank/DDBJ databases">
        <authorList>
            <person name="Sun Q."/>
            <person name="Kim S."/>
        </authorList>
    </citation>
    <scope>NUCLEOTIDE SEQUENCE</scope>
    <source>
        <strain evidence="8">KCTC 12870</strain>
    </source>
</reference>
<gene>
    <name evidence="8" type="primary">fliA</name>
    <name evidence="8" type="ORF">GCM10007047_22340</name>
</gene>
<sequence>MYADHPISDSSDNQNAQPTRDELIEEYYPLVRAVVNGMLAHLPSCADADELHSVGVTGLVAAIDRYEPKHAKTFKSYAGTRIRGAILDELRRMDALPRTRRAKVRQLRQTVDKLEQTLGRAPNDSEIAKELKLSAKQYDRFRVNAETIHFVSLDQSHATKRDDEPNLHETIADERDEPVFQRLERNEMIGEVAELINQLPERQRSIIIQYYYEGKRLSDIAEVYGVTEARICQIHTQAVAKLRRSFQKVSAGATPSELAESI</sequence>
<dbReference type="PRINTS" id="PR00046">
    <property type="entry name" value="SIGMA70FCT"/>
</dbReference>